<keyword evidence="4" id="KW-1185">Reference proteome</keyword>
<feature type="signal peptide" evidence="1">
    <location>
        <begin position="1"/>
        <end position="25"/>
    </location>
</feature>
<dbReference type="NCBIfam" id="TIGR01614">
    <property type="entry name" value="PME_inhib"/>
    <property type="match status" value="1"/>
</dbReference>
<name>A0AAV3RC54_LITER</name>
<organism evidence="3 4">
    <name type="scientific">Lithospermum erythrorhizon</name>
    <name type="common">Purple gromwell</name>
    <name type="synonym">Lithospermum officinale var. erythrorhizon</name>
    <dbReference type="NCBI Taxonomy" id="34254"/>
    <lineage>
        <taxon>Eukaryota</taxon>
        <taxon>Viridiplantae</taxon>
        <taxon>Streptophyta</taxon>
        <taxon>Embryophyta</taxon>
        <taxon>Tracheophyta</taxon>
        <taxon>Spermatophyta</taxon>
        <taxon>Magnoliopsida</taxon>
        <taxon>eudicotyledons</taxon>
        <taxon>Gunneridae</taxon>
        <taxon>Pentapetalae</taxon>
        <taxon>asterids</taxon>
        <taxon>lamiids</taxon>
        <taxon>Boraginales</taxon>
        <taxon>Boraginaceae</taxon>
        <taxon>Boraginoideae</taxon>
        <taxon>Lithospermeae</taxon>
        <taxon>Lithospermum</taxon>
    </lineage>
</organism>
<comment type="caution">
    <text evidence="3">The sequence shown here is derived from an EMBL/GenBank/DDBJ whole genome shotgun (WGS) entry which is preliminary data.</text>
</comment>
<dbReference type="EMBL" id="BAABME010026478">
    <property type="protein sequence ID" value="GAA0173977.1"/>
    <property type="molecule type" value="Genomic_DNA"/>
</dbReference>
<dbReference type="GO" id="GO:0004857">
    <property type="term" value="F:enzyme inhibitor activity"/>
    <property type="evidence" value="ECO:0007669"/>
    <property type="project" value="InterPro"/>
</dbReference>
<dbReference type="AlphaFoldDB" id="A0AAV3RC54"/>
<dbReference type="SMART" id="SM00856">
    <property type="entry name" value="PMEI"/>
    <property type="match status" value="1"/>
</dbReference>
<evidence type="ECO:0000259" key="2">
    <source>
        <dbReference type="SMART" id="SM00856"/>
    </source>
</evidence>
<proteinExistence type="predicted"/>
<evidence type="ECO:0000313" key="4">
    <source>
        <dbReference type="Proteomes" id="UP001454036"/>
    </source>
</evidence>
<feature type="domain" description="Pectinesterase inhibitor" evidence="2">
    <location>
        <begin position="30"/>
        <end position="172"/>
    </location>
</feature>
<keyword evidence="1" id="KW-0732">Signal</keyword>
<protein>
    <recommendedName>
        <fullName evidence="2">Pectinesterase inhibitor domain-containing protein</fullName>
    </recommendedName>
</protein>
<dbReference type="SUPFAM" id="SSF101148">
    <property type="entry name" value="Plant invertase/pectin methylesterase inhibitor"/>
    <property type="match status" value="1"/>
</dbReference>
<evidence type="ECO:0000256" key="1">
    <source>
        <dbReference type="SAM" id="SignalP"/>
    </source>
</evidence>
<sequence length="177" mass="18900">MASKSFNSFSLLSLAIFGAILLSQGLVEARGRVGVNPFCQKAQYFKLCNGMVKNAKTEKEASINAITSTRVLAAQIPVLTKAVTDTVNQGVTDPTAKESVIKQCTKVFQNAVEDLDLSLAAVGSDDVFTAATKLSAINLSDCSDAMDEFGVTLPMQKVVTQFQRQVSNCLAVVQSKQ</sequence>
<dbReference type="Proteomes" id="UP001454036">
    <property type="component" value="Unassembled WGS sequence"/>
</dbReference>
<gene>
    <name evidence="3" type="ORF">LIER_41634</name>
</gene>
<evidence type="ECO:0000313" key="3">
    <source>
        <dbReference type="EMBL" id="GAA0173977.1"/>
    </source>
</evidence>
<dbReference type="InterPro" id="IPR006501">
    <property type="entry name" value="Pectinesterase_inhib_dom"/>
</dbReference>
<reference evidence="3 4" key="1">
    <citation type="submission" date="2024-01" db="EMBL/GenBank/DDBJ databases">
        <title>The complete chloroplast genome sequence of Lithospermum erythrorhizon: insights into the phylogenetic relationship among Boraginaceae species and the maternal lineages of purple gromwells.</title>
        <authorList>
            <person name="Okada T."/>
            <person name="Watanabe K."/>
        </authorList>
    </citation>
    <scope>NUCLEOTIDE SEQUENCE [LARGE SCALE GENOMIC DNA]</scope>
</reference>
<feature type="chain" id="PRO_5044022371" description="Pectinesterase inhibitor domain-containing protein" evidence="1">
    <location>
        <begin position="26"/>
        <end position="177"/>
    </location>
</feature>
<dbReference type="Pfam" id="PF04043">
    <property type="entry name" value="PMEI"/>
    <property type="match status" value="1"/>
</dbReference>
<accession>A0AAV3RC54</accession>
<dbReference type="InterPro" id="IPR035513">
    <property type="entry name" value="Invertase/methylesterase_inhib"/>
</dbReference>
<dbReference type="Gene3D" id="1.20.140.40">
    <property type="entry name" value="Invertase/pectin methylesterase inhibitor family protein"/>
    <property type="match status" value="1"/>
</dbReference>